<dbReference type="OrthoDB" id="9804333at2"/>
<dbReference type="GO" id="GO:0035312">
    <property type="term" value="F:5'-3' DNA exonuclease activity"/>
    <property type="evidence" value="ECO:0007669"/>
    <property type="project" value="TreeGrafter"/>
</dbReference>
<name>A0A1T2L6A9_9GAMM</name>
<dbReference type="InterPro" id="IPR003141">
    <property type="entry name" value="Pol/His_phosphatase_N"/>
</dbReference>
<keyword evidence="3" id="KW-1185">Reference proteome</keyword>
<proteinExistence type="predicted"/>
<dbReference type="PANTHER" id="PTHR42924:SF3">
    <property type="entry name" value="POLYMERASE_HISTIDINOL PHOSPHATASE N-TERMINAL DOMAIN-CONTAINING PROTEIN"/>
    <property type="match status" value="1"/>
</dbReference>
<accession>A0A1T2L6A9</accession>
<dbReference type="Gene3D" id="1.10.150.650">
    <property type="match status" value="1"/>
</dbReference>
<dbReference type="InterPro" id="IPR052018">
    <property type="entry name" value="PHP_domain"/>
</dbReference>
<dbReference type="Gene3D" id="3.20.20.140">
    <property type="entry name" value="Metal-dependent hydrolases"/>
    <property type="match status" value="1"/>
</dbReference>
<dbReference type="PANTHER" id="PTHR42924">
    <property type="entry name" value="EXONUCLEASE"/>
    <property type="match status" value="1"/>
</dbReference>
<dbReference type="Pfam" id="PF02811">
    <property type="entry name" value="PHP"/>
    <property type="match status" value="1"/>
</dbReference>
<sequence>MSQPYDLHAHSTASDGTLSPTALVARAHEKGVKVLALTDHDNTAGIEEARIEANRLGIELVAGAEISVTWGAQVVHIVALNVDIENAELQTGLNRLCDFREWRAEEIGRRLEKAGIAGAYEGARRFAKGRIVGRTHFGHFLIDAGHAKDMRQVFKRYLVRNKPGHVSGEWAAIDEAVGWIKAAGGQSVIAHPARYSMTATKLRRLFGAFKECGGDALEVVSGSHSASENIVMASHARAFDLLSSSGSDYHGPETPWTELGRLPDLPNGCEPIWADWHPAERVSNA</sequence>
<dbReference type="SMART" id="SM00481">
    <property type="entry name" value="POLIIIAc"/>
    <property type="match status" value="1"/>
</dbReference>
<dbReference type="CDD" id="cd07438">
    <property type="entry name" value="PHP_HisPPase_AMP"/>
    <property type="match status" value="1"/>
</dbReference>
<feature type="domain" description="Polymerase/histidinol phosphatase N-terminal" evidence="1">
    <location>
        <begin position="5"/>
        <end position="70"/>
    </location>
</feature>
<gene>
    <name evidence="2" type="ORF">BOW53_07000</name>
</gene>
<comment type="caution">
    <text evidence="2">The sequence shown here is derived from an EMBL/GenBank/DDBJ whole genome shotgun (WGS) entry which is preliminary data.</text>
</comment>
<dbReference type="InterPro" id="IPR016195">
    <property type="entry name" value="Pol/histidinol_Pase-like"/>
</dbReference>
<evidence type="ECO:0000313" key="2">
    <source>
        <dbReference type="EMBL" id="OOZ40621.1"/>
    </source>
</evidence>
<dbReference type="GO" id="GO:0004534">
    <property type="term" value="F:5'-3' RNA exonuclease activity"/>
    <property type="evidence" value="ECO:0007669"/>
    <property type="project" value="TreeGrafter"/>
</dbReference>
<reference evidence="2 3" key="1">
    <citation type="submission" date="2016-11" db="EMBL/GenBank/DDBJ databases">
        <title>Mixed transmission modes and dynamic genome evolution in an obligate animal-bacterial symbiosis.</title>
        <authorList>
            <person name="Russell S.L."/>
            <person name="Corbett-Detig R.B."/>
            <person name="Cavanaugh C.M."/>
        </authorList>
    </citation>
    <scope>NUCLEOTIDE SEQUENCE [LARGE SCALE GENOMIC DNA]</scope>
    <source>
        <strain evidence="2">Sveles-Q1</strain>
    </source>
</reference>
<dbReference type="InterPro" id="IPR004013">
    <property type="entry name" value="PHP_dom"/>
</dbReference>
<protein>
    <submittedName>
        <fullName evidence="2">Phosphatase</fullName>
    </submittedName>
</protein>
<organism evidence="2 3">
    <name type="scientific">Solemya pervernicosa gill symbiont</name>
    <dbReference type="NCBI Taxonomy" id="642797"/>
    <lineage>
        <taxon>Bacteria</taxon>
        <taxon>Pseudomonadati</taxon>
        <taxon>Pseudomonadota</taxon>
        <taxon>Gammaproteobacteria</taxon>
        <taxon>sulfur-oxidizing symbionts</taxon>
    </lineage>
</organism>
<dbReference type="AlphaFoldDB" id="A0A1T2L6A9"/>
<dbReference type="EMBL" id="MPRL01000021">
    <property type="protein sequence ID" value="OOZ40621.1"/>
    <property type="molecule type" value="Genomic_DNA"/>
</dbReference>
<evidence type="ECO:0000313" key="3">
    <source>
        <dbReference type="Proteomes" id="UP000191110"/>
    </source>
</evidence>
<evidence type="ECO:0000259" key="1">
    <source>
        <dbReference type="SMART" id="SM00481"/>
    </source>
</evidence>
<dbReference type="Proteomes" id="UP000191110">
    <property type="component" value="Unassembled WGS sequence"/>
</dbReference>
<dbReference type="SUPFAM" id="SSF89550">
    <property type="entry name" value="PHP domain-like"/>
    <property type="match status" value="1"/>
</dbReference>